<gene>
    <name evidence="3" type="ORF">PGTG_19845</name>
</gene>
<evidence type="ECO:0000259" key="2">
    <source>
        <dbReference type="Pfam" id="PF14303"/>
    </source>
</evidence>
<sequence>MATPTTPVEETTDTTQTKKKRGPNWLPREEEQLAISWINTSEQPEFATNQSGETFYRKIEKDFNTHSKAHYRDHGQIKTCGSSPEDWLEAAKMNYQDQTKGTAFNNLAAWQKLRYAPKWRADPRVDQPSTPVPIPSTDSIDPDTSLNENTITPSTRSASSISRPIGGKAAKRRRIKNYQHNELLSQTNKLAEISQERLTAFNKGNNILLEKNKIMQEKLEIERKNSS</sequence>
<dbReference type="RefSeq" id="XP_003338219.2">
    <property type="nucleotide sequence ID" value="XM_003338171.2"/>
</dbReference>
<dbReference type="Proteomes" id="UP000008783">
    <property type="component" value="Unassembled WGS sequence"/>
</dbReference>
<dbReference type="KEGG" id="pgr:PGTG_19845"/>
<feature type="compositionally biased region" description="Polar residues" evidence="1">
    <location>
        <begin position="136"/>
        <end position="162"/>
    </location>
</feature>
<dbReference type="STRING" id="418459.E3LB75"/>
<dbReference type="HOGENOM" id="CLU_055324_1_1_1"/>
<dbReference type="Pfam" id="PF14303">
    <property type="entry name" value="NAM-associated"/>
    <property type="match status" value="1"/>
</dbReference>
<evidence type="ECO:0000313" key="4">
    <source>
        <dbReference type="Proteomes" id="UP000008783"/>
    </source>
</evidence>
<feature type="region of interest" description="Disordered" evidence="1">
    <location>
        <begin position="1"/>
        <end position="29"/>
    </location>
</feature>
<dbReference type="InParanoid" id="E3LB75"/>
<dbReference type="PANTHER" id="PTHR45023">
    <property type="match status" value="1"/>
</dbReference>
<feature type="compositionally biased region" description="Low complexity" evidence="1">
    <location>
        <begin position="1"/>
        <end position="15"/>
    </location>
</feature>
<accession>E3LB75</accession>
<dbReference type="GeneID" id="10535250"/>
<evidence type="ECO:0000313" key="3">
    <source>
        <dbReference type="EMBL" id="EFP93800.2"/>
    </source>
</evidence>
<dbReference type="EMBL" id="DS178409">
    <property type="protein sequence ID" value="EFP93800.2"/>
    <property type="molecule type" value="Genomic_DNA"/>
</dbReference>
<reference key="1">
    <citation type="submission" date="2007-01" db="EMBL/GenBank/DDBJ databases">
        <title>The Genome Sequence of Puccinia graminis f. sp. tritici Strain CRL 75-36-700-3.</title>
        <authorList>
            <consortium name="The Broad Institute Genome Sequencing Platform"/>
            <person name="Birren B."/>
            <person name="Lander E."/>
            <person name="Galagan J."/>
            <person name="Nusbaum C."/>
            <person name="Devon K."/>
            <person name="Cuomo C."/>
            <person name="Jaffe D."/>
            <person name="Butler J."/>
            <person name="Alvarez P."/>
            <person name="Gnerre S."/>
            <person name="Grabherr M."/>
            <person name="Mauceli E."/>
            <person name="Brockman W."/>
            <person name="Young S."/>
            <person name="LaButti K."/>
            <person name="Sykes S."/>
            <person name="DeCaprio D."/>
            <person name="Crawford M."/>
            <person name="Koehrsen M."/>
            <person name="Engels R."/>
            <person name="Montgomery P."/>
            <person name="Pearson M."/>
            <person name="Howarth C."/>
            <person name="Larson L."/>
            <person name="White J."/>
            <person name="Zeng Q."/>
            <person name="Kodira C."/>
            <person name="Yandava C."/>
            <person name="Alvarado L."/>
            <person name="O'Leary S."/>
            <person name="Szabo L."/>
            <person name="Dean R."/>
            <person name="Schein J."/>
        </authorList>
    </citation>
    <scope>NUCLEOTIDE SEQUENCE</scope>
    <source>
        <strain>CRL 75-36-700-3</strain>
    </source>
</reference>
<keyword evidence="4" id="KW-1185">Reference proteome</keyword>
<dbReference type="VEuPathDB" id="FungiDB:PGTG_19845"/>
<organism evidence="3 4">
    <name type="scientific">Puccinia graminis f. sp. tritici (strain CRL 75-36-700-3 / race SCCL)</name>
    <name type="common">Black stem rust fungus</name>
    <dbReference type="NCBI Taxonomy" id="418459"/>
    <lineage>
        <taxon>Eukaryota</taxon>
        <taxon>Fungi</taxon>
        <taxon>Dikarya</taxon>
        <taxon>Basidiomycota</taxon>
        <taxon>Pucciniomycotina</taxon>
        <taxon>Pucciniomycetes</taxon>
        <taxon>Pucciniales</taxon>
        <taxon>Pucciniaceae</taxon>
        <taxon>Puccinia</taxon>
    </lineage>
</organism>
<proteinExistence type="predicted"/>
<feature type="domain" description="No apical meristem-associated C-terminal" evidence="2">
    <location>
        <begin position="103"/>
        <end position="224"/>
    </location>
</feature>
<evidence type="ECO:0000256" key="1">
    <source>
        <dbReference type="SAM" id="MobiDB-lite"/>
    </source>
</evidence>
<dbReference type="AlphaFoldDB" id="E3LB75"/>
<feature type="region of interest" description="Disordered" evidence="1">
    <location>
        <begin position="122"/>
        <end position="170"/>
    </location>
</feature>
<dbReference type="PANTHER" id="PTHR45023:SF4">
    <property type="entry name" value="GLYCINE-RICH PROTEIN-RELATED"/>
    <property type="match status" value="1"/>
</dbReference>
<dbReference type="InterPro" id="IPR029466">
    <property type="entry name" value="NAM-associated_C"/>
</dbReference>
<dbReference type="OrthoDB" id="76487at2759"/>
<protein>
    <recommendedName>
        <fullName evidence="2">No apical meristem-associated C-terminal domain-containing protein</fullName>
    </recommendedName>
</protein>
<reference evidence="4" key="2">
    <citation type="journal article" date="2011" name="Proc. Natl. Acad. Sci. U.S.A.">
        <title>Obligate biotrophy features unraveled by the genomic analysis of rust fungi.</title>
        <authorList>
            <person name="Duplessis S."/>
            <person name="Cuomo C.A."/>
            <person name="Lin Y.-C."/>
            <person name="Aerts A."/>
            <person name="Tisserant E."/>
            <person name="Veneault-Fourrey C."/>
            <person name="Joly D.L."/>
            <person name="Hacquard S."/>
            <person name="Amselem J."/>
            <person name="Cantarel B.L."/>
            <person name="Chiu R."/>
            <person name="Coutinho P.M."/>
            <person name="Feau N."/>
            <person name="Field M."/>
            <person name="Frey P."/>
            <person name="Gelhaye E."/>
            <person name="Goldberg J."/>
            <person name="Grabherr M.G."/>
            <person name="Kodira C.D."/>
            <person name="Kohler A."/>
            <person name="Kuees U."/>
            <person name="Lindquist E.A."/>
            <person name="Lucas S.M."/>
            <person name="Mago R."/>
            <person name="Mauceli E."/>
            <person name="Morin E."/>
            <person name="Murat C."/>
            <person name="Pangilinan J.L."/>
            <person name="Park R."/>
            <person name="Pearson M."/>
            <person name="Quesneville H."/>
            <person name="Rouhier N."/>
            <person name="Sakthikumar S."/>
            <person name="Salamov A.A."/>
            <person name="Schmutz J."/>
            <person name="Selles B."/>
            <person name="Shapiro H."/>
            <person name="Tanguay P."/>
            <person name="Tuskan G.A."/>
            <person name="Henrissat B."/>
            <person name="Van de Peer Y."/>
            <person name="Rouze P."/>
            <person name="Ellis J.G."/>
            <person name="Dodds P.N."/>
            <person name="Schein J.E."/>
            <person name="Zhong S."/>
            <person name="Hamelin R.C."/>
            <person name="Grigoriev I.V."/>
            <person name="Szabo L.J."/>
            <person name="Martin F."/>
        </authorList>
    </citation>
    <scope>NUCLEOTIDE SEQUENCE [LARGE SCALE GENOMIC DNA]</scope>
    <source>
        <strain evidence="4">CRL 75-36-700-3 / race SCCL</strain>
    </source>
</reference>
<name>E3LB75_PUCGT</name>